<accession>A0A927I1B2</accession>
<evidence type="ECO:0000313" key="3">
    <source>
        <dbReference type="Proteomes" id="UP000619295"/>
    </source>
</evidence>
<gene>
    <name evidence="2" type="ORF">IED13_16940</name>
</gene>
<feature type="region of interest" description="Disordered" evidence="1">
    <location>
        <begin position="58"/>
        <end position="79"/>
    </location>
</feature>
<evidence type="ECO:0000313" key="2">
    <source>
        <dbReference type="EMBL" id="MBD3847391.1"/>
    </source>
</evidence>
<keyword evidence="3" id="KW-1185">Reference proteome</keyword>
<dbReference type="RefSeq" id="WP_089172856.1">
    <property type="nucleotide sequence ID" value="NZ_JACXWY010000010.1"/>
</dbReference>
<dbReference type="InterPro" id="IPR011660">
    <property type="entry name" value="VapB-like"/>
</dbReference>
<protein>
    <submittedName>
        <fullName evidence="2">Type II toxin-antitoxin system VapB family antitoxin</fullName>
    </submittedName>
</protein>
<sequence>MPLYIKDPEVDKLTAELVGLTRTSKVEAVKAALKHEIAHRKGSLPMRDRLAKSLAMARAAGPFAPGDHKRETDEMWGED</sequence>
<organism evidence="2 3">
    <name type="scientific">Bosea spartocytisi</name>
    <dbReference type="NCBI Taxonomy" id="2773451"/>
    <lineage>
        <taxon>Bacteria</taxon>
        <taxon>Pseudomonadati</taxon>
        <taxon>Pseudomonadota</taxon>
        <taxon>Alphaproteobacteria</taxon>
        <taxon>Hyphomicrobiales</taxon>
        <taxon>Boseaceae</taxon>
        <taxon>Bosea</taxon>
    </lineage>
</organism>
<dbReference type="Proteomes" id="UP000619295">
    <property type="component" value="Unassembled WGS sequence"/>
</dbReference>
<name>A0A927I1B2_9HYPH</name>
<dbReference type="EMBL" id="JACXWY010000010">
    <property type="protein sequence ID" value="MBD3847391.1"/>
    <property type="molecule type" value="Genomic_DNA"/>
</dbReference>
<proteinExistence type="predicted"/>
<evidence type="ECO:0000256" key="1">
    <source>
        <dbReference type="SAM" id="MobiDB-lite"/>
    </source>
</evidence>
<dbReference type="AlphaFoldDB" id="A0A927I1B2"/>
<reference evidence="2" key="1">
    <citation type="submission" date="2020-09" db="EMBL/GenBank/DDBJ databases">
        <title>Bosea spartocytisi sp. nov. a root nodule endophyte of Spartocytisus supranubius in the high mountain ecosystem fo the Teide National Park (Canary Islands, Spain).</title>
        <authorList>
            <person name="Pulido-Suarez L."/>
            <person name="Peix A."/>
            <person name="Igual J.M."/>
            <person name="Socas-Perez N."/>
            <person name="Velazquez E."/>
            <person name="Flores-Felix J.D."/>
            <person name="Leon-Barrios M."/>
        </authorList>
    </citation>
    <scope>NUCLEOTIDE SEQUENCE</scope>
    <source>
        <strain evidence="2">SSUT16</strain>
    </source>
</reference>
<comment type="caution">
    <text evidence="2">The sequence shown here is derived from an EMBL/GenBank/DDBJ whole genome shotgun (WGS) entry which is preliminary data.</text>
</comment>
<dbReference type="Pfam" id="PF07704">
    <property type="entry name" value="PSK_trans_fac"/>
    <property type="match status" value="1"/>
</dbReference>